<organism evidence="3 4">
    <name type="scientific">Brevibacillus brevis</name>
    <name type="common">Bacillus brevis</name>
    <dbReference type="NCBI Taxonomy" id="1393"/>
    <lineage>
        <taxon>Bacteria</taxon>
        <taxon>Bacillati</taxon>
        <taxon>Bacillota</taxon>
        <taxon>Bacilli</taxon>
        <taxon>Bacillales</taxon>
        <taxon>Paenibacillaceae</taxon>
        <taxon>Brevibacillus</taxon>
    </lineage>
</organism>
<accession>A0A517IAG5</accession>
<reference evidence="3 4" key="1">
    <citation type="submission" date="2019-07" db="EMBL/GenBank/DDBJ databases">
        <title>Characterization of Brevibacillus brevis HK544, as a potential biocontrol agent.</title>
        <authorList>
            <person name="Kim H."/>
        </authorList>
    </citation>
    <scope>NUCLEOTIDE SEQUENCE [LARGE SCALE GENOMIC DNA]</scope>
    <source>
        <strain evidence="3 4">HK544</strain>
    </source>
</reference>
<dbReference type="Gene3D" id="1.10.260.40">
    <property type="entry name" value="lambda repressor-like DNA-binding domains"/>
    <property type="match status" value="1"/>
</dbReference>
<dbReference type="InterPro" id="IPR010982">
    <property type="entry name" value="Lambda_DNA-bd_dom_sf"/>
</dbReference>
<dbReference type="EMBL" id="CP042161">
    <property type="protein sequence ID" value="QDS35877.1"/>
    <property type="molecule type" value="Genomic_DNA"/>
</dbReference>
<dbReference type="Pfam" id="PF01381">
    <property type="entry name" value="HTH_3"/>
    <property type="match status" value="1"/>
</dbReference>
<dbReference type="PANTHER" id="PTHR46797:SF1">
    <property type="entry name" value="METHYLPHOSPHONATE SYNTHASE"/>
    <property type="match status" value="1"/>
</dbReference>
<dbReference type="PANTHER" id="PTHR46797">
    <property type="entry name" value="HTH-TYPE TRANSCRIPTIONAL REGULATOR"/>
    <property type="match status" value="1"/>
</dbReference>
<gene>
    <name evidence="3" type="ORF">FPS98_18690</name>
</gene>
<dbReference type="SMART" id="SM00530">
    <property type="entry name" value="HTH_XRE"/>
    <property type="match status" value="1"/>
</dbReference>
<keyword evidence="1" id="KW-0238">DNA-binding</keyword>
<evidence type="ECO:0000259" key="2">
    <source>
        <dbReference type="PROSITE" id="PS50943"/>
    </source>
</evidence>
<feature type="domain" description="HTH cro/C1-type" evidence="2">
    <location>
        <begin position="7"/>
        <end position="62"/>
    </location>
</feature>
<dbReference type="CDD" id="cd00093">
    <property type="entry name" value="HTH_XRE"/>
    <property type="match status" value="1"/>
</dbReference>
<dbReference type="InterPro" id="IPR050807">
    <property type="entry name" value="TransReg_Diox_bact_type"/>
</dbReference>
<proteinExistence type="predicted"/>
<dbReference type="GO" id="GO:0005829">
    <property type="term" value="C:cytosol"/>
    <property type="evidence" value="ECO:0007669"/>
    <property type="project" value="TreeGrafter"/>
</dbReference>
<name>A0A517IAG5_BREBE</name>
<dbReference type="GO" id="GO:0003700">
    <property type="term" value="F:DNA-binding transcription factor activity"/>
    <property type="evidence" value="ECO:0007669"/>
    <property type="project" value="TreeGrafter"/>
</dbReference>
<evidence type="ECO:0000313" key="3">
    <source>
        <dbReference type="EMBL" id="QDS35877.1"/>
    </source>
</evidence>
<protein>
    <submittedName>
        <fullName evidence="3">Helix-turn-helix transcriptional regulator</fullName>
    </submittedName>
</protein>
<sequence length="142" mass="15833">MDFGKNLKQIRESKSLSIRELSKRANVSHAHISQIETGQRGTPKADTIKKLADGLNWDYEELMRLAGYGVSGTDQHPENNQADDTLPPGVPDYYKAFLEVIDDPNVSDASKELARLLLKTPLQPEQLDLLRGMIANFKAANK</sequence>
<dbReference type="Proteomes" id="UP000317713">
    <property type="component" value="Chromosome"/>
</dbReference>
<dbReference type="SUPFAM" id="SSF47413">
    <property type="entry name" value="lambda repressor-like DNA-binding domains"/>
    <property type="match status" value="1"/>
</dbReference>
<evidence type="ECO:0000256" key="1">
    <source>
        <dbReference type="ARBA" id="ARBA00023125"/>
    </source>
</evidence>
<dbReference type="RefSeq" id="WP_144617492.1">
    <property type="nucleotide sequence ID" value="NZ_CP042161.1"/>
</dbReference>
<dbReference type="GO" id="GO:0003677">
    <property type="term" value="F:DNA binding"/>
    <property type="evidence" value="ECO:0007669"/>
    <property type="project" value="UniProtKB-KW"/>
</dbReference>
<dbReference type="PROSITE" id="PS50943">
    <property type="entry name" value="HTH_CROC1"/>
    <property type="match status" value="1"/>
</dbReference>
<dbReference type="InterPro" id="IPR001387">
    <property type="entry name" value="Cro/C1-type_HTH"/>
</dbReference>
<dbReference type="AlphaFoldDB" id="A0A517IAG5"/>
<evidence type="ECO:0000313" key="4">
    <source>
        <dbReference type="Proteomes" id="UP000317713"/>
    </source>
</evidence>